<name>B0MEA5_ANACD</name>
<gene>
    <name evidence="2" type="ORF">ANACAC_01900</name>
</gene>
<proteinExistence type="predicted"/>
<dbReference type="AlphaFoldDB" id="B0MEA5"/>
<organism evidence="2 3">
    <name type="scientific">Anaerostipes caccae (strain DSM 14662 / CCUG 47493 / JCM 13470 / NCIMB 13811 / L1-92)</name>
    <dbReference type="NCBI Taxonomy" id="411490"/>
    <lineage>
        <taxon>Bacteria</taxon>
        <taxon>Bacillati</taxon>
        <taxon>Bacillota</taxon>
        <taxon>Clostridia</taxon>
        <taxon>Lachnospirales</taxon>
        <taxon>Lachnospiraceae</taxon>
        <taxon>Anaerostipes</taxon>
    </lineage>
</organism>
<dbReference type="EMBL" id="ABAX03000012">
    <property type="protein sequence ID" value="EDR98275.1"/>
    <property type="molecule type" value="Genomic_DNA"/>
</dbReference>
<dbReference type="HOGENOM" id="CLU_3211593_0_0_9"/>
<evidence type="ECO:0000256" key="1">
    <source>
        <dbReference type="SAM" id="Phobius"/>
    </source>
</evidence>
<sequence length="44" mass="5471">MCRICPNVIYLTLLTKEYFVFPLYLCISVYKCCDLYFSFNYFYR</sequence>
<keyword evidence="1" id="KW-0472">Membrane</keyword>
<dbReference type="STRING" id="411490.ANACAC_01900"/>
<reference evidence="2" key="2">
    <citation type="submission" date="2013-11" db="EMBL/GenBank/DDBJ databases">
        <title>Draft genome sequence of Anaerostipes caccae (DSM 14662).</title>
        <authorList>
            <person name="Sudarsanam P."/>
            <person name="Ley R."/>
            <person name="Guruge J."/>
            <person name="Turnbaugh P.J."/>
            <person name="Mahowald M."/>
            <person name="Liep D."/>
            <person name="Gordon J."/>
        </authorList>
    </citation>
    <scope>NUCLEOTIDE SEQUENCE</scope>
    <source>
        <strain evidence="2">DSM 14662</strain>
    </source>
</reference>
<keyword evidence="3" id="KW-1185">Reference proteome</keyword>
<dbReference type="Proteomes" id="UP000004935">
    <property type="component" value="Unassembled WGS sequence"/>
</dbReference>
<keyword evidence="1" id="KW-0812">Transmembrane</keyword>
<evidence type="ECO:0000313" key="2">
    <source>
        <dbReference type="EMBL" id="EDR98275.1"/>
    </source>
</evidence>
<comment type="caution">
    <text evidence="2">The sequence shown here is derived from an EMBL/GenBank/DDBJ whole genome shotgun (WGS) entry which is preliminary data.</text>
</comment>
<feature type="transmembrane region" description="Helical" evidence="1">
    <location>
        <begin position="21"/>
        <end position="43"/>
    </location>
</feature>
<reference evidence="2" key="1">
    <citation type="submission" date="2007-11" db="EMBL/GenBank/DDBJ databases">
        <authorList>
            <person name="Fulton L."/>
            <person name="Clifton S."/>
            <person name="Fulton B."/>
            <person name="Xu J."/>
            <person name="Minx P."/>
            <person name="Pepin K.H."/>
            <person name="Johnson M."/>
            <person name="Thiruvilangam P."/>
            <person name="Bhonagiri V."/>
            <person name="Nash W.E."/>
            <person name="Mardis E.R."/>
            <person name="Wilson R.K."/>
        </authorList>
    </citation>
    <scope>NUCLEOTIDE SEQUENCE [LARGE SCALE GENOMIC DNA]</scope>
    <source>
        <strain evidence="2">DSM 14662</strain>
    </source>
</reference>
<evidence type="ECO:0000313" key="3">
    <source>
        <dbReference type="Proteomes" id="UP000004935"/>
    </source>
</evidence>
<accession>B0MEA5</accession>
<protein>
    <submittedName>
        <fullName evidence="2">Uncharacterized protein</fullName>
    </submittedName>
</protein>
<keyword evidence="1" id="KW-1133">Transmembrane helix</keyword>